<gene>
    <name evidence="1" type="ORF">Atep_31020</name>
</gene>
<name>A0ABM7QQV1_9GAMM</name>
<dbReference type="Proteomes" id="UP000680679">
    <property type="component" value="Plasmid pAt1"/>
</dbReference>
<protein>
    <submittedName>
        <fullName evidence="1">Uncharacterized protein</fullName>
    </submittedName>
</protein>
<organism evidence="1 2">
    <name type="scientific">Allochromatium tepidum</name>
    <dbReference type="NCBI Taxonomy" id="553982"/>
    <lineage>
        <taxon>Bacteria</taxon>
        <taxon>Pseudomonadati</taxon>
        <taxon>Pseudomonadota</taxon>
        <taxon>Gammaproteobacteria</taxon>
        <taxon>Chromatiales</taxon>
        <taxon>Chromatiaceae</taxon>
        <taxon>Allochromatium</taxon>
    </lineage>
</organism>
<reference evidence="1 2" key="1">
    <citation type="submission" date="2021-04" db="EMBL/GenBank/DDBJ databases">
        <title>Complete genome sequencing of Allochromatium tepidum strain NZ.</title>
        <authorList>
            <person name="Tsukatani Y."/>
            <person name="Mori H."/>
        </authorList>
    </citation>
    <scope>NUCLEOTIDE SEQUENCE [LARGE SCALE GENOMIC DNA]</scope>
    <source>
        <strain evidence="1 2">NZ</strain>
        <plasmid evidence="1 2">pAt1</plasmid>
    </source>
</reference>
<geneLocation type="plasmid" evidence="1 2">
    <name>pAt1</name>
</geneLocation>
<dbReference type="EMBL" id="AP024564">
    <property type="protein sequence ID" value="BCU08425.1"/>
    <property type="molecule type" value="Genomic_DNA"/>
</dbReference>
<keyword evidence="1" id="KW-0614">Plasmid</keyword>
<evidence type="ECO:0000313" key="2">
    <source>
        <dbReference type="Proteomes" id="UP000680679"/>
    </source>
</evidence>
<proteinExistence type="predicted"/>
<evidence type="ECO:0000313" key="1">
    <source>
        <dbReference type="EMBL" id="BCU08425.1"/>
    </source>
</evidence>
<accession>A0ABM7QQV1</accession>
<keyword evidence="2" id="KW-1185">Reference proteome</keyword>
<sequence length="63" mass="7156">MPCGCMSELGLPEDVRDVKPVERALTAERRWLSRSTRHPALKQERRFARTARPGSRTLGIPVL</sequence>